<feature type="domain" description="UvrD-like helicase ATP-binding" evidence="12">
    <location>
        <begin position="149"/>
        <end position="428"/>
    </location>
</feature>
<evidence type="ECO:0000256" key="3">
    <source>
        <dbReference type="ARBA" id="ARBA00022801"/>
    </source>
</evidence>
<dbReference type="Gene3D" id="1.10.486.10">
    <property type="entry name" value="PCRA, domain 4"/>
    <property type="match status" value="1"/>
</dbReference>
<evidence type="ECO:0000313" key="15">
    <source>
        <dbReference type="Proteomes" id="UP000278746"/>
    </source>
</evidence>
<dbReference type="GO" id="GO:0033202">
    <property type="term" value="C:DNA helicase complex"/>
    <property type="evidence" value="ECO:0007669"/>
    <property type="project" value="TreeGrafter"/>
</dbReference>
<dbReference type="Gene3D" id="3.40.50.300">
    <property type="entry name" value="P-loop containing nucleotide triphosphate hydrolases"/>
    <property type="match status" value="2"/>
</dbReference>
<keyword evidence="4 11" id="KW-0347">Helicase</keyword>
<dbReference type="Proteomes" id="UP000278746">
    <property type="component" value="Unassembled WGS sequence"/>
</dbReference>
<evidence type="ECO:0000256" key="1">
    <source>
        <dbReference type="ARBA" id="ARBA00009922"/>
    </source>
</evidence>
<evidence type="ECO:0000256" key="5">
    <source>
        <dbReference type="ARBA" id="ARBA00022840"/>
    </source>
</evidence>
<dbReference type="AlphaFoldDB" id="A0A3M7TYI8"/>
<dbReference type="OrthoDB" id="9810135at2"/>
<evidence type="ECO:0000256" key="7">
    <source>
        <dbReference type="ARBA" id="ARBA00023235"/>
    </source>
</evidence>
<gene>
    <name evidence="14" type="ORF">EBO34_08005</name>
</gene>
<keyword evidence="3 11" id="KW-0378">Hydrolase</keyword>
<evidence type="ECO:0000256" key="2">
    <source>
        <dbReference type="ARBA" id="ARBA00022741"/>
    </source>
</evidence>
<dbReference type="CDD" id="cd17932">
    <property type="entry name" value="DEXQc_UvrD"/>
    <property type="match status" value="1"/>
</dbReference>
<comment type="similarity">
    <text evidence="1">Belongs to the helicase family. UvrD subfamily.</text>
</comment>
<sequence>MMQRALHNQTIYELTSLDRGGLHTLYQKSKKSELTCPYCGETVTLALGIHKAPSFSHRKPSQLCQEQDEKAGTNTVEAEVKQEEPVAASVGSFSLPVKKSISSTAALPANKPDCFKNPLLYSNDDRVQEDSTLSYSEDPVLRAIEENGMPLNTKQQQAVTSVEGPLLLLAGAGSGKTRVLTSRAAYFIKAGHVLPENMMLVTFTQKAAAEMKERLATQYGLDRGIVRRLVCGTFHSLFYKMLMHHAPDRWRPEQLLKAQWQKEKLVHQALRELSIDEREFAIDQAMTTMSAWKNEGLTADAVKHADHFEKQVKDIFAIYEREKEAKNLFDFDDMLLGCYHMLKENPDLLTRYQNRFTHFMIDEFQDINRIQYDIMKLLAAPQNNLCVVGDDDQSIYRFRGSDPGYILNFKQAFRDVKVLHLENNYRSEQNIVDLANDLIRRNTSRYEKKMAPVKQNANEPVLFFPFDEEEEAIYIIERIKTQLKKTSKPEDIAILYRTHVQARAIFEQLLESGLPFSMEHGGDSFYDRQVVRKALSFLRLALNGDDVDAIQDWIRVMFFKQSIIQDLKRHTIFHDETMLEATRRMEDTMPAFQRKKLGECLKHFPKLKNMKPKEALLHAFSNMGLEDYIKKNGKEGNKMERGSDDFHELVAIASNYSSIEDFLAYVDHIRAKVKVHKNEQPASAVQLMTIHRAKGLEFPTVYVLGCNEGSLPHEYALDKAREGDDSFLEEERRLMYVAVTRAEEELYLSATDMRRGKKSYRSRFLRDANFKRKK</sequence>
<protein>
    <recommendedName>
        <fullName evidence="9">DNA 3'-5' helicase</fullName>
        <ecNumber evidence="9">5.6.2.4</ecNumber>
    </recommendedName>
</protein>
<organism evidence="14 15">
    <name type="scientific">Alteribacter keqinensis</name>
    <dbReference type="NCBI Taxonomy" id="2483800"/>
    <lineage>
        <taxon>Bacteria</taxon>
        <taxon>Bacillati</taxon>
        <taxon>Bacillota</taxon>
        <taxon>Bacilli</taxon>
        <taxon>Bacillales</taxon>
        <taxon>Bacillaceae</taxon>
        <taxon>Alteribacter</taxon>
    </lineage>
</organism>
<dbReference type="Pfam" id="PF13361">
    <property type="entry name" value="UvrD_C"/>
    <property type="match status" value="1"/>
</dbReference>
<dbReference type="EMBL" id="RHIB01000001">
    <property type="protein sequence ID" value="RNA69864.1"/>
    <property type="molecule type" value="Genomic_DNA"/>
</dbReference>
<dbReference type="Pfam" id="PF00580">
    <property type="entry name" value="UvrD-helicase"/>
    <property type="match status" value="1"/>
</dbReference>
<dbReference type="GO" id="GO:0005829">
    <property type="term" value="C:cytosol"/>
    <property type="evidence" value="ECO:0007669"/>
    <property type="project" value="TreeGrafter"/>
</dbReference>
<evidence type="ECO:0000256" key="10">
    <source>
        <dbReference type="ARBA" id="ARBA00048988"/>
    </source>
</evidence>
<feature type="domain" description="UvrD-like helicase C-terminal" evidence="13">
    <location>
        <begin position="429"/>
        <end position="695"/>
    </location>
</feature>
<evidence type="ECO:0000256" key="8">
    <source>
        <dbReference type="ARBA" id="ARBA00034617"/>
    </source>
</evidence>
<dbReference type="PROSITE" id="PS51198">
    <property type="entry name" value="UVRD_HELICASE_ATP_BIND"/>
    <property type="match status" value="1"/>
</dbReference>
<evidence type="ECO:0000256" key="4">
    <source>
        <dbReference type="ARBA" id="ARBA00022806"/>
    </source>
</evidence>
<evidence type="ECO:0000256" key="9">
    <source>
        <dbReference type="ARBA" id="ARBA00034808"/>
    </source>
</evidence>
<dbReference type="GO" id="GO:0043138">
    <property type="term" value="F:3'-5' DNA helicase activity"/>
    <property type="evidence" value="ECO:0007669"/>
    <property type="project" value="UniProtKB-EC"/>
</dbReference>
<dbReference type="EC" id="5.6.2.4" evidence="9"/>
<dbReference type="GO" id="GO:0005524">
    <property type="term" value="F:ATP binding"/>
    <property type="evidence" value="ECO:0007669"/>
    <property type="project" value="UniProtKB-UniRule"/>
</dbReference>
<keyword evidence="7" id="KW-0413">Isomerase</keyword>
<dbReference type="CDD" id="cd18807">
    <property type="entry name" value="SF1_C_UvrD"/>
    <property type="match status" value="1"/>
</dbReference>
<dbReference type="InterPro" id="IPR014016">
    <property type="entry name" value="UvrD-like_ATP-bd"/>
</dbReference>
<proteinExistence type="inferred from homology"/>
<dbReference type="PROSITE" id="PS51217">
    <property type="entry name" value="UVRD_HELICASE_CTER"/>
    <property type="match status" value="1"/>
</dbReference>
<dbReference type="InterPro" id="IPR014017">
    <property type="entry name" value="DNA_helicase_UvrD-like_C"/>
</dbReference>
<dbReference type="GO" id="GO:0016887">
    <property type="term" value="F:ATP hydrolysis activity"/>
    <property type="evidence" value="ECO:0007669"/>
    <property type="project" value="RHEA"/>
</dbReference>
<dbReference type="GO" id="GO:0003677">
    <property type="term" value="F:DNA binding"/>
    <property type="evidence" value="ECO:0007669"/>
    <property type="project" value="UniProtKB-KW"/>
</dbReference>
<keyword evidence="15" id="KW-1185">Reference proteome</keyword>
<dbReference type="InterPro" id="IPR027417">
    <property type="entry name" value="P-loop_NTPase"/>
</dbReference>
<reference evidence="14 15" key="1">
    <citation type="submission" date="2018-10" db="EMBL/GenBank/DDBJ databases">
        <title>Bacillus Keqinensis sp. nov., a moderately halophilic bacterium isolated from a saline-alkaline lake.</title>
        <authorList>
            <person name="Wang H."/>
        </authorList>
    </citation>
    <scope>NUCLEOTIDE SEQUENCE [LARGE SCALE GENOMIC DNA]</scope>
    <source>
        <strain evidence="14 15">KQ-3</strain>
    </source>
</reference>
<comment type="catalytic activity">
    <reaction evidence="8">
        <text>Couples ATP hydrolysis with the unwinding of duplex DNA by translocating in the 3'-5' direction.</text>
        <dbReference type="EC" id="5.6.2.4"/>
    </reaction>
</comment>
<dbReference type="PANTHER" id="PTHR11070">
    <property type="entry name" value="UVRD / RECB / PCRA DNA HELICASE FAMILY MEMBER"/>
    <property type="match status" value="1"/>
</dbReference>
<keyword evidence="6" id="KW-0238">DNA-binding</keyword>
<accession>A0A3M7TYI8</accession>
<evidence type="ECO:0000313" key="14">
    <source>
        <dbReference type="EMBL" id="RNA69864.1"/>
    </source>
</evidence>
<keyword evidence="5 11" id="KW-0067">ATP-binding</keyword>
<dbReference type="InterPro" id="IPR000212">
    <property type="entry name" value="DNA_helicase_UvrD/REP"/>
</dbReference>
<evidence type="ECO:0000259" key="13">
    <source>
        <dbReference type="PROSITE" id="PS51217"/>
    </source>
</evidence>
<evidence type="ECO:0000259" key="12">
    <source>
        <dbReference type="PROSITE" id="PS51198"/>
    </source>
</evidence>
<comment type="caution">
    <text evidence="14">The sequence shown here is derived from an EMBL/GenBank/DDBJ whole genome shotgun (WGS) entry which is preliminary data.</text>
</comment>
<comment type="catalytic activity">
    <reaction evidence="10">
        <text>ATP + H2O = ADP + phosphate + H(+)</text>
        <dbReference type="Rhea" id="RHEA:13065"/>
        <dbReference type="ChEBI" id="CHEBI:15377"/>
        <dbReference type="ChEBI" id="CHEBI:15378"/>
        <dbReference type="ChEBI" id="CHEBI:30616"/>
        <dbReference type="ChEBI" id="CHEBI:43474"/>
        <dbReference type="ChEBI" id="CHEBI:456216"/>
        <dbReference type="EC" id="5.6.2.4"/>
    </reaction>
</comment>
<dbReference type="InterPro" id="IPR013986">
    <property type="entry name" value="DExx_box_DNA_helicase_dom_sf"/>
</dbReference>
<dbReference type="GO" id="GO:0000725">
    <property type="term" value="P:recombinational repair"/>
    <property type="evidence" value="ECO:0007669"/>
    <property type="project" value="TreeGrafter"/>
</dbReference>
<name>A0A3M7TYI8_9BACI</name>
<evidence type="ECO:0000256" key="6">
    <source>
        <dbReference type="ARBA" id="ARBA00023125"/>
    </source>
</evidence>
<feature type="binding site" evidence="11">
    <location>
        <begin position="170"/>
        <end position="177"/>
    </location>
    <ligand>
        <name>ATP</name>
        <dbReference type="ChEBI" id="CHEBI:30616"/>
    </ligand>
</feature>
<keyword evidence="2 11" id="KW-0547">Nucleotide-binding</keyword>
<dbReference type="SUPFAM" id="SSF52540">
    <property type="entry name" value="P-loop containing nucleoside triphosphate hydrolases"/>
    <property type="match status" value="1"/>
</dbReference>
<dbReference type="PANTHER" id="PTHR11070:SF2">
    <property type="entry name" value="ATP-DEPENDENT DNA HELICASE SRS2"/>
    <property type="match status" value="1"/>
</dbReference>
<dbReference type="Gene3D" id="1.10.10.160">
    <property type="match status" value="1"/>
</dbReference>
<evidence type="ECO:0000256" key="11">
    <source>
        <dbReference type="PROSITE-ProRule" id="PRU00560"/>
    </source>
</evidence>